<dbReference type="InterPro" id="IPR014529">
    <property type="entry name" value="UCP026631"/>
</dbReference>
<dbReference type="Proteomes" id="UP000287865">
    <property type="component" value="Unassembled WGS sequence"/>
</dbReference>
<protein>
    <submittedName>
        <fullName evidence="3">Putative membrane protein YdbT with pleckstrin-like domain</fullName>
    </submittedName>
</protein>
<comment type="caution">
    <text evidence="3">The sequence shown here is derived from an EMBL/GenBank/DDBJ whole genome shotgun (WGS) entry which is preliminary data.</text>
</comment>
<evidence type="ECO:0000313" key="6">
    <source>
        <dbReference type="Proteomes" id="UP000287865"/>
    </source>
</evidence>
<dbReference type="EMBL" id="PIPK01000002">
    <property type="protein sequence ID" value="RUO27749.1"/>
    <property type="molecule type" value="Genomic_DNA"/>
</dbReference>
<proteinExistence type="predicted"/>
<evidence type="ECO:0000256" key="1">
    <source>
        <dbReference type="SAM" id="Phobius"/>
    </source>
</evidence>
<keyword evidence="1" id="KW-0812">Transmembrane</keyword>
<feature type="domain" description="YdbS-like PH" evidence="2">
    <location>
        <begin position="405"/>
        <end position="477"/>
    </location>
</feature>
<feature type="transmembrane region" description="Helical" evidence="1">
    <location>
        <begin position="182"/>
        <end position="204"/>
    </location>
</feature>
<dbReference type="RefSeq" id="WP_111568711.1">
    <property type="nucleotide sequence ID" value="NZ_PIPK01000002.1"/>
</dbReference>
<accession>A0A327WZA8</accession>
<dbReference type="OrthoDB" id="155986at2"/>
<dbReference type="EMBL" id="QLMD01000003">
    <property type="protein sequence ID" value="RAJ99090.1"/>
    <property type="molecule type" value="Genomic_DNA"/>
</dbReference>
<reference evidence="4 6" key="1">
    <citation type="journal article" date="2018" name="Front. Microbiol.">
        <title>Genome-Based Analysis Reveals the Taxonomy and Diversity of the Family Idiomarinaceae.</title>
        <authorList>
            <person name="Liu Y."/>
            <person name="Lai Q."/>
            <person name="Shao Z."/>
        </authorList>
    </citation>
    <scope>NUCLEOTIDE SEQUENCE [LARGE SCALE GENOMIC DNA]</scope>
    <source>
        <strain evidence="4 6">CF12-14</strain>
    </source>
</reference>
<feature type="transmembrane region" description="Helical" evidence="1">
    <location>
        <begin position="45"/>
        <end position="70"/>
    </location>
</feature>
<evidence type="ECO:0000313" key="5">
    <source>
        <dbReference type="Proteomes" id="UP000249203"/>
    </source>
</evidence>
<dbReference type="Pfam" id="PF03703">
    <property type="entry name" value="bPH_2"/>
    <property type="match status" value="2"/>
</dbReference>
<name>A0A327WZA8_9GAMM</name>
<keyword evidence="1" id="KW-0472">Membrane</keyword>
<dbReference type="PIRSF" id="PIRSF026631">
    <property type="entry name" value="UCP026631"/>
    <property type="match status" value="1"/>
</dbReference>
<gene>
    <name evidence="3" type="ORF">B0I24_10384</name>
    <name evidence="4" type="ORF">CWE07_03820</name>
</gene>
<dbReference type="PANTHER" id="PTHR34473">
    <property type="entry name" value="UPF0699 TRANSMEMBRANE PROTEIN YDBS"/>
    <property type="match status" value="1"/>
</dbReference>
<dbReference type="InterPro" id="IPR005182">
    <property type="entry name" value="YdbS-like_PH"/>
</dbReference>
<feature type="transmembrane region" description="Helical" evidence="1">
    <location>
        <begin position="385"/>
        <end position="402"/>
    </location>
</feature>
<evidence type="ECO:0000313" key="3">
    <source>
        <dbReference type="EMBL" id="RAJ99090.1"/>
    </source>
</evidence>
<sequence length="493" mass="56409">MNLQRVAWIALIYFFARSIRVAISQLSNLWPLLVVFFTAGAELRGLILLGVAIVVPTFLLVFTVLSWWFFRYALNEHSLHVREGIIWRKQLTLDFARIQQADVREPWYFRPFKLAILGVESAGSDSKEVQIAGLSTPAAYRMKEKMLAETAIDTDVSEGLEAQQHTAQASTRHIFSLPVTEVARYGLIYNPVLLLLPILAYPLGQANVVDDYVMPYLNPLLDSLERFQADESLWLTIAIIALLSLAIVVGLSVLLAIIRFYGYQLTAQGSRYHAKMGLISVTSRSFQYVRLQRVVLQQGFIALWLRRFSLRINQSGQGRQQQQTDKVFFVPVLNAERQQQLATELQLETPTWQGFHWASTLLPWLMTTLFITLAVALISQFSWTAIGYALTISAIAGVPIQWQMWRKRAFFLGDYWLATRHGLFGQQQRFIPSVKIQQVTLQQGPWLRLWGSAKLHVYSAAGRETIAWLPYAQIKTLQQQLLQRSTDFKGRWM</sequence>
<dbReference type="PANTHER" id="PTHR34473:SF2">
    <property type="entry name" value="UPF0699 TRANSMEMBRANE PROTEIN YDBT"/>
    <property type="match status" value="1"/>
</dbReference>
<evidence type="ECO:0000313" key="4">
    <source>
        <dbReference type="EMBL" id="RUO27749.1"/>
    </source>
</evidence>
<feature type="transmembrane region" description="Helical" evidence="1">
    <location>
        <begin position="361"/>
        <end position="379"/>
    </location>
</feature>
<dbReference type="Proteomes" id="UP000249203">
    <property type="component" value="Unassembled WGS sequence"/>
</dbReference>
<keyword evidence="6" id="KW-1185">Reference proteome</keyword>
<keyword evidence="1" id="KW-1133">Transmembrane helix</keyword>
<reference evidence="3 5" key="2">
    <citation type="submission" date="2018-06" db="EMBL/GenBank/DDBJ databases">
        <title>Genomic Encyclopedia of Type Strains, Phase III (KMG-III): the genomes of soil and plant-associated and newly described type strains.</title>
        <authorList>
            <person name="Whitman W."/>
        </authorList>
    </citation>
    <scope>NUCLEOTIDE SEQUENCE [LARGE SCALE GENOMIC DNA]</scope>
    <source>
        <strain evidence="3 5">CGMCC 1.15366</strain>
    </source>
</reference>
<evidence type="ECO:0000259" key="2">
    <source>
        <dbReference type="Pfam" id="PF03703"/>
    </source>
</evidence>
<organism evidence="3 5">
    <name type="scientific">Aliidiomarina maris</name>
    <dbReference type="NCBI Taxonomy" id="531312"/>
    <lineage>
        <taxon>Bacteria</taxon>
        <taxon>Pseudomonadati</taxon>
        <taxon>Pseudomonadota</taxon>
        <taxon>Gammaproteobacteria</taxon>
        <taxon>Alteromonadales</taxon>
        <taxon>Idiomarinaceae</taxon>
        <taxon>Aliidiomarina</taxon>
    </lineage>
</organism>
<dbReference type="AlphaFoldDB" id="A0A327WZA8"/>
<feature type="transmembrane region" description="Helical" evidence="1">
    <location>
        <begin position="233"/>
        <end position="261"/>
    </location>
</feature>
<feature type="domain" description="YdbS-like PH" evidence="2">
    <location>
        <begin position="67"/>
        <end position="144"/>
    </location>
</feature>